<comment type="caution">
    <text evidence="1">The sequence shown here is derived from an EMBL/GenBank/DDBJ whole genome shotgun (WGS) entry which is preliminary data.</text>
</comment>
<dbReference type="AlphaFoldDB" id="A0A133XQ63"/>
<name>A0A133XQ63_9ACTN</name>
<accession>A0A133XQ63</accession>
<sequence length="122" mass="14275">MADSKSLYSDASDEFVNKDVQEEAQAQRWYNKSKVREARHKKKWESTPVDINEIVERFAPGAKGVKDKIKYIYRGERYIVVADMASGYLRIQDSITKEYLHLDGTPGNDDDTHFKIKRREEM</sequence>
<proteinExistence type="predicted"/>
<dbReference type="RefSeq" id="WP_066306571.1">
    <property type="nucleotide sequence ID" value="NZ_KQ959516.1"/>
</dbReference>
<evidence type="ECO:0000313" key="1">
    <source>
        <dbReference type="EMBL" id="KXB33068.1"/>
    </source>
</evidence>
<keyword evidence="2" id="KW-1185">Reference proteome</keyword>
<dbReference type="STRING" id="1393034.HMPREF3192_01444"/>
<dbReference type="OrthoDB" id="2002806at2"/>
<reference evidence="2" key="1">
    <citation type="submission" date="2016-01" db="EMBL/GenBank/DDBJ databases">
        <authorList>
            <person name="Mitreva M."/>
            <person name="Pepin K.H."/>
            <person name="Mihindukulasuriya K.A."/>
            <person name="Fulton R."/>
            <person name="Fronick C."/>
            <person name="O'Laughlin M."/>
            <person name="Miner T."/>
            <person name="Herter B."/>
            <person name="Rosa B.A."/>
            <person name="Cordes M."/>
            <person name="Tomlinson C."/>
            <person name="Wollam A."/>
            <person name="Palsikar V.B."/>
            <person name="Mardis E.R."/>
            <person name="Wilson R.K."/>
        </authorList>
    </citation>
    <scope>NUCLEOTIDE SEQUENCE [LARGE SCALE GENOMIC DNA]</scope>
    <source>
        <strain evidence="2">DNF00019</strain>
    </source>
</reference>
<dbReference type="Proteomes" id="UP000070675">
    <property type="component" value="Unassembled WGS sequence"/>
</dbReference>
<gene>
    <name evidence="1" type="ORF">HMPREF3192_01444</name>
</gene>
<evidence type="ECO:0000313" key="2">
    <source>
        <dbReference type="Proteomes" id="UP000070675"/>
    </source>
</evidence>
<protein>
    <submittedName>
        <fullName evidence="1">Uncharacterized protein</fullName>
    </submittedName>
</protein>
<organism evidence="1 2">
    <name type="scientific">Atopobium deltae</name>
    <dbReference type="NCBI Taxonomy" id="1393034"/>
    <lineage>
        <taxon>Bacteria</taxon>
        <taxon>Bacillati</taxon>
        <taxon>Actinomycetota</taxon>
        <taxon>Coriobacteriia</taxon>
        <taxon>Coriobacteriales</taxon>
        <taxon>Atopobiaceae</taxon>
        <taxon>Atopobium</taxon>
    </lineage>
</organism>
<dbReference type="PATRIC" id="fig|1393034.3.peg.1404"/>
<dbReference type="EMBL" id="LSCR01000042">
    <property type="protein sequence ID" value="KXB33068.1"/>
    <property type="molecule type" value="Genomic_DNA"/>
</dbReference>